<dbReference type="Pfam" id="PF08239">
    <property type="entry name" value="SH3_3"/>
    <property type="match status" value="3"/>
</dbReference>
<feature type="domain" description="SH3b" evidence="4">
    <location>
        <begin position="231"/>
        <end position="293"/>
    </location>
</feature>
<sequence>MKSFGKRLLFSFLLALLVILSIVSPSESTVQAKTSTYSAYVTAYTLKIRNRASTRFKTLRTLSMTNKVTVISKYRNYSRVKYGRTTGYVQTKYLSTRPYRYYSAYVTSYTLKMRNQPSIHYSLRHTLSMTNKVTVIGKGHKYALVKYGRTTGYVQNSYLSKSKYRAYSAYVTSYTLRMRSAASVHYSIRRILSMGSKVSVIGKGYKYALVTGYGQTGYVQNNYLSRTPYPMFTGYVTSNSLQVYGGPGTQYSKIITLHKSNSVTVSGKSGSWYKVKSGSREGYVSSVNISKKKPILTSVSLQMDLKPRSGSNFNHYQAYVIANALNVRTSPTSSANNVITSLKKNTVVTVIGETGNWLQISYNGGRVGFVSASYVIKGTAPKVAGDPKKPYTPPNSTISQLGIDVSHWNNNPQNRNNQNYTGSDINYQALKAAGIRFVIVKATEGQSYYDKTFAENVNKANAAGLATYAYHFFHAKSVTDAAKEADYFLKTINGRISKNSYVFLDVEDSVGDPLTKDKAQLTSYVNQFFKVLDSNGYHRFGIYTGYDFYYSRLIASELPNTTRLWIARYRGSATYNGLGMPADIWQYTDQGKLQGINANVDIDISYFTDAAGI</sequence>
<dbReference type="InterPro" id="IPR018077">
    <property type="entry name" value="Glyco_hydro_fam25_subgr"/>
</dbReference>
<dbReference type="CDD" id="cd00174">
    <property type="entry name" value="SH3"/>
    <property type="match status" value="1"/>
</dbReference>
<feature type="domain" description="SH3b" evidence="4">
    <location>
        <begin position="166"/>
        <end position="228"/>
    </location>
</feature>
<gene>
    <name evidence="5" type="ORF">JOC27_001219</name>
</gene>
<dbReference type="InterPro" id="IPR003646">
    <property type="entry name" value="SH3-like_bac-type"/>
</dbReference>
<dbReference type="Pfam" id="PF01183">
    <property type="entry name" value="Glyco_hydro_25"/>
    <property type="match status" value="1"/>
</dbReference>
<reference evidence="5 6" key="1">
    <citation type="submission" date="2021-01" db="EMBL/GenBank/DDBJ databases">
        <title>Genomic Encyclopedia of Type Strains, Phase IV (KMG-IV): sequencing the most valuable type-strain genomes for metagenomic binning, comparative biology and taxonomic classification.</title>
        <authorList>
            <person name="Goeker M."/>
        </authorList>
    </citation>
    <scope>NUCLEOTIDE SEQUENCE [LARGE SCALE GENOMIC DNA]</scope>
    <source>
        <strain evidence="5 6">DSM 100968</strain>
    </source>
</reference>
<evidence type="ECO:0000313" key="6">
    <source>
        <dbReference type="Proteomes" id="UP000823201"/>
    </source>
</evidence>
<dbReference type="InterPro" id="IPR017853">
    <property type="entry name" value="GH"/>
</dbReference>
<dbReference type="CDD" id="cd00599">
    <property type="entry name" value="GH25_muramidase"/>
    <property type="match status" value="1"/>
</dbReference>
<proteinExistence type="inferred from homology"/>
<dbReference type="Gene3D" id="3.20.20.80">
    <property type="entry name" value="Glycosidases"/>
    <property type="match status" value="1"/>
</dbReference>
<dbReference type="InterPro" id="IPR052354">
    <property type="entry name" value="Cell_Wall_Dynamics_Protein"/>
</dbReference>
<keyword evidence="3" id="KW-0326">Glycosidase</keyword>
<feature type="domain" description="SH3b" evidence="4">
    <location>
        <begin position="101"/>
        <end position="163"/>
    </location>
</feature>
<comment type="similarity">
    <text evidence="1">Belongs to the glycosyl hydrolase 25 family.</text>
</comment>
<dbReference type="PANTHER" id="PTHR34408:SF1">
    <property type="entry name" value="GLYCOSYL HYDROLASE FAMILY 19 DOMAIN-CONTAINING PROTEIN HI_1415"/>
    <property type="match status" value="1"/>
</dbReference>
<evidence type="ECO:0000256" key="2">
    <source>
        <dbReference type="ARBA" id="ARBA00022801"/>
    </source>
</evidence>
<dbReference type="SMART" id="SM00287">
    <property type="entry name" value="SH3b"/>
    <property type="match status" value="5"/>
</dbReference>
<keyword evidence="2" id="KW-0378">Hydrolase</keyword>
<evidence type="ECO:0000313" key="5">
    <source>
        <dbReference type="EMBL" id="MBM7657769.1"/>
    </source>
</evidence>
<evidence type="ECO:0000256" key="3">
    <source>
        <dbReference type="ARBA" id="ARBA00023295"/>
    </source>
</evidence>
<protein>
    <submittedName>
        <fullName evidence="5">GH25 family lysozyme M1 (1,4-beta-N-acetylmuramidase)/uncharacterized protein YgiM (DUF1202 family)</fullName>
    </submittedName>
</protein>
<dbReference type="SMART" id="SM00641">
    <property type="entry name" value="Glyco_25"/>
    <property type="match status" value="1"/>
</dbReference>
<dbReference type="Gene3D" id="2.30.30.40">
    <property type="entry name" value="SH3 Domains"/>
    <property type="match status" value="5"/>
</dbReference>
<dbReference type="PROSITE" id="PS51904">
    <property type="entry name" value="GLYCOSYL_HYDROL_F25_2"/>
    <property type="match status" value="1"/>
</dbReference>
<accession>A0ABS2Q7K5</accession>
<keyword evidence="6" id="KW-1185">Reference proteome</keyword>
<organism evidence="5 6">
    <name type="scientific">Sporolactobacillus spathodeae</name>
    <dbReference type="NCBI Taxonomy" id="1465502"/>
    <lineage>
        <taxon>Bacteria</taxon>
        <taxon>Bacillati</taxon>
        <taxon>Bacillota</taxon>
        <taxon>Bacilli</taxon>
        <taxon>Bacillales</taxon>
        <taxon>Sporolactobacillaceae</taxon>
        <taxon>Sporolactobacillus</taxon>
    </lineage>
</organism>
<feature type="domain" description="SH3b" evidence="4">
    <location>
        <begin position="315"/>
        <end position="379"/>
    </location>
</feature>
<dbReference type="SUPFAM" id="SSF51445">
    <property type="entry name" value="(Trans)glycosidases"/>
    <property type="match status" value="1"/>
</dbReference>
<name>A0ABS2Q7K5_9BACL</name>
<dbReference type="PANTHER" id="PTHR34408">
    <property type="entry name" value="FAMILY PROTEIN, PUTATIVE-RELATED"/>
    <property type="match status" value="1"/>
</dbReference>
<dbReference type="EMBL" id="JAFBEV010000008">
    <property type="protein sequence ID" value="MBM7657769.1"/>
    <property type="molecule type" value="Genomic_DNA"/>
</dbReference>
<comment type="caution">
    <text evidence="5">The sequence shown here is derived from an EMBL/GenBank/DDBJ whole genome shotgun (WGS) entry which is preliminary data.</text>
</comment>
<evidence type="ECO:0000259" key="4">
    <source>
        <dbReference type="PROSITE" id="PS51781"/>
    </source>
</evidence>
<dbReference type="Proteomes" id="UP000823201">
    <property type="component" value="Unassembled WGS sequence"/>
</dbReference>
<dbReference type="PROSITE" id="PS51781">
    <property type="entry name" value="SH3B"/>
    <property type="match status" value="4"/>
</dbReference>
<dbReference type="RefSeq" id="WP_205006093.1">
    <property type="nucleotide sequence ID" value="NZ_CBCRXA010000006.1"/>
</dbReference>
<dbReference type="InterPro" id="IPR002053">
    <property type="entry name" value="Glyco_hydro_25"/>
</dbReference>
<evidence type="ECO:0000256" key="1">
    <source>
        <dbReference type="ARBA" id="ARBA00010646"/>
    </source>
</evidence>